<evidence type="ECO:0000313" key="3">
    <source>
        <dbReference type="Proteomes" id="UP000663891"/>
    </source>
</evidence>
<feature type="compositionally biased region" description="Low complexity" evidence="1">
    <location>
        <begin position="40"/>
        <end position="49"/>
    </location>
</feature>
<reference evidence="2" key="1">
    <citation type="submission" date="2021-02" db="EMBL/GenBank/DDBJ databases">
        <authorList>
            <person name="Nowell W R."/>
        </authorList>
    </citation>
    <scope>NUCLEOTIDE SEQUENCE</scope>
</reference>
<evidence type="ECO:0000313" key="2">
    <source>
        <dbReference type="EMBL" id="CAF1006303.1"/>
    </source>
</evidence>
<protein>
    <submittedName>
        <fullName evidence="2">Uncharacterized protein</fullName>
    </submittedName>
</protein>
<sequence>MGGCAGKNKSTSTKKSKAPLTDNSSQTILNASSKKDLLSSDDVNNNNNNHMSKPDIQLTMDKQNESSQNFPPRVISISDSEFEIELANLVYGHPEIDYAENRLMTTTYKSTEV</sequence>
<accession>A0A814H7T0</accession>
<gene>
    <name evidence="2" type="ORF">VCS650_LOCUS15012</name>
</gene>
<organism evidence="2 3">
    <name type="scientific">Adineta steineri</name>
    <dbReference type="NCBI Taxonomy" id="433720"/>
    <lineage>
        <taxon>Eukaryota</taxon>
        <taxon>Metazoa</taxon>
        <taxon>Spiralia</taxon>
        <taxon>Gnathifera</taxon>
        <taxon>Rotifera</taxon>
        <taxon>Eurotatoria</taxon>
        <taxon>Bdelloidea</taxon>
        <taxon>Adinetida</taxon>
        <taxon>Adinetidae</taxon>
        <taxon>Adineta</taxon>
    </lineage>
</organism>
<dbReference type="AlphaFoldDB" id="A0A814H7T0"/>
<evidence type="ECO:0000256" key="1">
    <source>
        <dbReference type="SAM" id="MobiDB-lite"/>
    </source>
</evidence>
<dbReference type="Proteomes" id="UP000663891">
    <property type="component" value="Unassembled WGS sequence"/>
</dbReference>
<feature type="compositionally biased region" description="Polar residues" evidence="1">
    <location>
        <begin position="21"/>
        <end position="31"/>
    </location>
</feature>
<dbReference type="OrthoDB" id="10036195at2759"/>
<comment type="caution">
    <text evidence="2">The sequence shown here is derived from an EMBL/GenBank/DDBJ whole genome shotgun (WGS) entry which is preliminary data.</text>
</comment>
<feature type="region of interest" description="Disordered" evidence="1">
    <location>
        <begin position="1"/>
        <end position="54"/>
    </location>
</feature>
<name>A0A814H7T0_9BILA</name>
<proteinExistence type="predicted"/>
<dbReference type="EMBL" id="CAJNON010000128">
    <property type="protein sequence ID" value="CAF1006303.1"/>
    <property type="molecule type" value="Genomic_DNA"/>
</dbReference>